<dbReference type="Gene3D" id="3.40.50.2300">
    <property type="match status" value="1"/>
</dbReference>
<keyword evidence="4" id="KW-1185">Reference proteome</keyword>
<dbReference type="Pfam" id="PF02302">
    <property type="entry name" value="PTS_IIB"/>
    <property type="match status" value="1"/>
</dbReference>
<dbReference type="Proteomes" id="UP000514720">
    <property type="component" value="Chromosome"/>
</dbReference>
<dbReference type="RefSeq" id="WP_258877570.1">
    <property type="nucleotide sequence ID" value="NZ_CP048914.1"/>
</dbReference>
<evidence type="ECO:0000259" key="2">
    <source>
        <dbReference type="PROSITE" id="PS51099"/>
    </source>
</evidence>
<dbReference type="GO" id="GO:0008982">
    <property type="term" value="F:protein-N(PI)-phosphohistidine-sugar phosphotransferase activity"/>
    <property type="evidence" value="ECO:0007669"/>
    <property type="project" value="InterPro"/>
</dbReference>
<evidence type="ECO:0000313" key="3">
    <source>
        <dbReference type="EMBL" id="QMS85762.1"/>
    </source>
</evidence>
<dbReference type="PROSITE" id="PS51099">
    <property type="entry name" value="PTS_EIIB_TYPE_2"/>
    <property type="match status" value="1"/>
</dbReference>
<name>A0A7L7KTX9_9MOLU</name>
<accession>A0A7L7KTX9</accession>
<evidence type="ECO:0000256" key="1">
    <source>
        <dbReference type="ARBA" id="ARBA00022679"/>
    </source>
</evidence>
<gene>
    <name evidence="3" type="ORF">G4Z02_08395</name>
</gene>
<dbReference type="KEGG" id="xcl:G4Z02_08395"/>
<feature type="domain" description="PTS EIIB type-2" evidence="2">
    <location>
        <begin position="2"/>
        <end position="94"/>
    </location>
</feature>
<dbReference type="InterPro" id="IPR036095">
    <property type="entry name" value="PTS_EIIB-like_sf"/>
</dbReference>
<organism evidence="3 4">
    <name type="scientific">Candidatus Xianfuyuplasma coldseepsis</name>
    <dbReference type="NCBI Taxonomy" id="2782163"/>
    <lineage>
        <taxon>Bacteria</taxon>
        <taxon>Bacillati</taxon>
        <taxon>Mycoplasmatota</taxon>
        <taxon>Mollicutes</taxon>
        <taxon>Candidatus Izemoplasmatales</taxon>
        <taxon>Candidatus Izemoplasmataceae</taxon>
        <taxon>Candidatus Xianfuyuplasma</taxon>
    </lineage>
</organism>
<dbReference type="SUPFAM" id="SSF52794">
    <property type="entry name" value="PTS system IIB component-like"/>
    <property type="match status" value="1"/>
</dbReference>
<dbReference type="InterPro" id="IPR013011">
    <property type="entry name" value="PTS_EIIB_2"/>
</dbReference>
<dbReference type="GO" id="GO:0009401">
    <property type="term" value="P:phosphoenolpyruvate-dependent sugar phosphotransferase system"/>
    <property type="evidence" value="ECO:0007669"/>
    <property type="project" value="InterPro"/>
</dbReference>
<dbReference type="EMBL" id="CP048914">
    <property type="protein sequence ID" value="QMS85762.1"/>
    <property type="molecule type" value="Genomic_DNA"/>
</dbReference>
<dbReference type="CDD" id="cd05563">
    <property type="entry name" value="PTS_IIB_ascorbate"/>
    <property type="match status" value="1"/>
</dbReference>
<dbReference type="InterPro" id="IPR003501">
    <property type="entry name" value="PTS_EIIB_2/3"/>
</dbReference>
<sequence length="94" mass="10232">MLKVLAACGNGMGSSQIIKMRIEQVLREMNLQFKVDHASVGQAKGSAKMYDLVLVPQQLTKEFSNVPDSCKVVGLINLLSAKEIKEKVTAALDL</sequence>
<evidence type="ECO:0000313" key="4">
    <source>
        <dbReference type="Proteomes" id="UP000514720"/>
    </source>
</evidence>
<reference evidence="3 4" key="1">
    <citation type="submission" date="2020-02" db="EMBL/GenBank/DDBJ databases">
        <authorList>
            <person name="Zheng R.K."/>
            <person name="Sun C.M."/>
        </authorList>
    </citation>
    <scope>NUCLEOTIDE SEQUENCE [LARGE SCALE GENOMIC DNA]</scope>
    <source>
        <strain evidence="4">zrk13</strain>
    </source>
</reference>
<dbReference type="AlphaFoldDB" id="A0A7L7KTX9"/>
<keyword evidence="3" id="KW-0762">Sugar transport</keyword>
<keyword evidence="1" id="KW-0808">Transferase</keyword>
<proteinExistence type="predicted"/>
<protein>
    <submittedName>
        <fullName evidence="3">PTS sugar transporter subunit IIB</fullName>
    </submittedName>
</protein>
<keyword evidence="3" id="KW-0813">Transport</keyword>